<dbReference type="PANTHER" id="PTHR10261:SF0">
    <property type="entry name" value="COATOMER SUBUNIT GAMMA-2"/>
    <property type="match status" value="1"/>
</dbReference>
<protein>
    <recommendedName>
        <fullName evidence="13">Coatomer subunit gamma</fullName>
    </recommendedName>
</protein>
<comment type="function">
    <text evidence="12 13">The coatomer is a cytosolic protein complex that binds to dilysine motifs and reversibly associates with Golgi non-clathrin-coated vesicles, which further mediate biosynthetic protein transport from the ER, via the Golgi up to the trans Golgi network. Coatomer complex is required for budding from Golgi membranes, and is essential for the retrograde Golgi-to-ER transport of dilysine-tagged proteins.</text>
</comment>
<dbReference type="Pfam" id="PF16381">
    <property type="entry name" value="Coatomer_g_Cpla"/>
    <property type="match status" value="1"/>
</dbReference>
<dbReference type="SUPFAM" id="SSF49348">
    <property type="entry name" value="Clathrin adaptor appendage domain"/>
    <property type="match status" value="1"/>
</dbReference>
<dbReference type="GO" id="GO:0006888">
    <property type="term" value="P:endoplasmic reticulum to Golgi vesicle-mediated transport"/>
    <property type="evidence" value="ECO:0007669"/>
    <property type="project" value="TreeGrafter"/>
</dbReference>
<dbReference type="RefSeq" id="XP_009036012.1">
    <property type="nucleotide sequence ID" value="XM_009037764.1"/>
</dbReference>
<dbReference type="InterPro" id="IPR037067">
    <property type="entry name" value="Coatomer_gsu_app_sf"/>
</dbReference>
<dbReference type="PIRSF" id="PIRSF037093">
    <property type="entry name" value="Coatomer_gamma_subunit"/>
    <property type="match status" value="1"/>
</dbReference>
<sequence>MMNSGETVDDGGGLTLSSMVKEIQGLKDKFKREDADSPSPFADLEKATVLQECRVFSDSKVVTDSPRKCSQLITKLLHIVTQGDAMSSSEVTEVFFGVTKLFQSSDASLRRMVYFFIKEVAETCNPDDVIIVTSSLTKDMNSKEDLFRANSIRVLAKMCVIEILLRCFDFIKVCTRIDATMLGAIERYVKQAIVDKNCMVASSALVAGAHLMKGSPDVVRRWVNEVQEALHSPSEMVQFHALSLLYDIKQHDRLAISKMVAQLTRGTISSPLATCLLIRYITTIVRGSDGNVLSSATGRAAYQFLELSLRHRSEAVIYEAAKALCSLPGTEDRDIGPAIAVLQLFLSSPKPTLRLAAMRALSSVAIFKPAAVIKCNDDMESLIADGNRSIATFAITTLLKTGSESSVDRLMKQISSFMNEIADEFKIVVVTAIRELCLKYPLKHRVLVGFLANFLREEGGFDFKKSIVDAIVALMCAIPETKESSLFHLCEFIEDCEFTALSTQILHLVGILGPTTVAPARYIRFVYNRVILENATVRAAAVTALTKFAAQLPALRVSVSVLLRRSLRDEDDEVRDRATFALRLLGDYSVVSLAENDIDAETALSPLGNEGDTLPEIRLLVEPLPVPFTRLARSLKKFEMAQDQENADLVLNFETLPHVEDHSPPTQLQATAQSSVCPNGALLDDSAVELYKIPELAALGTVFRSTLPLELTESETEYVVSCVKHVMDEHIVLEFAITNTIADQLLVDTSVKLEPVEPIETYSIVSSVGAPSLHCGATARSWIVLRCCPGSRMGAAAHFMAELKFRVVEVDPGTGEIEGDEEGFHEEYPLEDVEISTTDFMAKASIGEFRQVWESIDKTQEVLQKFSLQFKDMKVAIAAVIACLGMRPEDHTNDVDDASLGKPHMLHLSGTFAGNICILVRAQLHIEERLGCILKIAVRSSDIEISQLIADCIK</sequence>
<evidence type="ECO:0000256" key="10">
    <source>
        <dbReference type="ARBA" id="ARBA00023136"/>
    </source>
</evidence>
<reference evidence="17 18" key="1">
    <citation type="journal article" date="2011" name="Proc. Natl. Acad. Sci. U.S.A.">
        <title>Niche of harmful alga Aureococcus anophagefferens revealed through ecogenomics.</title>
        <authorList>
            <person name="Gobler C.J."/>
            <person name="Berry D.L."/>
            <person name="Dyhrman S.T."/>
            <person name="Wilhelm S.W."/>
            <person name="Salamov A."/>
            <person name="Lobanov A.V."/>
            <person name="Zhang Y."/>
            <person name="Collier J.L."/>
            <person name="Wurch L.L."/>
            <person name="Kustka A.B."/>
            <person name="Dill B.D."/>
            <person name="Shah M."/>
            <person name="VerBerkmoes N.C."/>
            <person name="Kuo A."/>
            <person name="Terry A."/>
            <person name="Pangilinan J."/>
            <person name="Lindquist E.A."/>
            <person name="Lucas S."/>
            <person name="Paulsen I.T."/>
            <person name="Hattenrath-Lehmann T.K."/>
            <person name="Talmage S.C."/>
            <person name="Walker E.A."/>
            <person name="Koch F."/>
            <person name="Burson A.M."/>
            <person name="Marcoval M.A."/>
            <person name="Tang Y.Z."/>
            <person name="Lecleir G.R."/>
            <person name="Coyne K.J."/>
            <person name="Berg G.M."/>
            <person name="Bertrand E.M."/>
            <person name="Saito M.A."/>
            <person name="Gladyshev V.N."/>
            <person name="Grigoriev I.V."/>
        </authorList>
    </citation>
    <scope>NUCLEOTIDE SEQUENCE [LARGE SCALE GENOMIC DNA]</scope>
    <source>
        <strain evidence="18">CCMP 1984</strain>
    </source>
</reference>
<keyword evidence="7 13" id="KW-0931">ER-Golgi transport</keyword>
<dbReference type="Gene3D" id="3.30.310.10">
    <property type="entry name" value="TATA-Binding Protein"/>
    <property type="match status" value="1"/>
</dbReference>
<dbReference type="InterPro" id="IPR032154">
    <property type="entry name" value="Coatomer_g_Cpla"/>
</dbReference>
<evidence type="ECO:0000313" key="17">
    <source>
        <dbReference type="EMBL" id="EGB08875.1"/>
    </source>
</evidence>
<dbReference type="PANTHER" id="PTHR10261">
    <property type="entry name" value="COATOMER SUBUNIT GAMMA"/>
    <property type="match status" value="1"/>
</dbReference>
<dbReference type="InterPro" id="IPR016024">
    <property type="entry name" value="ARM-type_fold"/>
</dbReference>
<dbReference type="GO" id="GO:0005793">
    <property type="term" value="C:endoplasmic reticulum-Golgi intermediate compartment"/>
    <property type="evidence" value="ECO:0007669"/>
    <property type="project" value="TreeGrafter"/>
</dbReference>
<dbReference type="Pfam" id="PF08752">
    <property type="entry name" value="COP-gamma_platf"/>
    <property type="match status" value="1"/>
</dbReference>
<dbReference type="InterPro" id="IPR012295">
    <property type="entry name" value="TBP_dom_sf"/>
</dbReference>
<dbReference type="KEGG" id="aaf:AURANDRAFT_37193"/>
<dbReference type="GO" id="GO:0005198">
    <property type="term" value="F:structural molecule activity"/>
    <property type="evidence" value="ECO:0007669"/>
    <property type="project" value="InterPro"/>
</dbReference>
<dbReference type="OrthoDB" id="1074925at2759"/>
<evidence type="ECO:0000256" key="6">
    <source>
        <dbReference type="ARBA" id="ARBA00022737"/>
    </source>
</evidence>
<dbReference type="Proteomes" id="UP000002729">
    <property type="component" value="Unassembled WGS sequence"/>
</dbReference>
<dbReference type="GO" id="GO:0005783">
    <property type="term" value="C:endoplasmic reticulum"/>
    <property type="evidence" value="ECO:0007669"/>
    <property type="project" value="TreeGrafter"/>
</dbReference>
<dbReference type="Gene3D" id="2.60.40.1480">
    <property type="entry name" value="Coatomer, gamma subunit, appendage domain"/>
    <property type="match status" value="1"/>
</dbReference>
<comment type="subunit">
    <text evidence="3">Oligomeric complex that consists of at least the alpha, beta, beta', gamma, delta, epsilon and zeta subunits.</text>
</comment>
<accession>F0Y6T5</accession>
<keyword evidence="9 13" id="KW-0333">Golgi apparatus</keyword>
<dbReference type="FunCoup" id="F0Y6T5">
    <property type="interactions" value="539"/>
</dbReference>
<keyword evidence="11 13" id="KW-0968">Cytoplasmic vesicle</keyword>
<keyword evidence="6" id="KW-0677">Repeat</keyword>
<keyword evidence="10 13" id="KW-0472">Membrane</keyword>
<dbReference type="eggNOG" id="KOG1078">
    <property type="taxonomic scope" value="Eukaryota"/>
</dbReference>
<evidence type="ECO:0000256" key="8">
    <source>
        <dbReference type="ARBA" id="ARBA00022927"/>
    </source>
</evidence>
<gene>
    <name evidence="17" type="ORF">AURANDRAFT_37193</name>
</gene>
<dbReference type="SUPFAM" id="SSF48371">
    <property type="entry name" value="ARM repeat"/>
    <property type="match status" value="1"/>
</dbReference>
<dbReference type="GO" id="GO:0009306">
    <property type="term" value="P:protein secretion"/>
    <property type="evidence" value="ECO:0007669"/>
    <property type="project" value="TreeGrafter"/>
</dbReference>
<dbReference type="InterPro" id="IPR017106">
    <property type="entry name" value="Coatomer_gsu"/>
</dbReference>
<keyword evidence="4 13" id="KW-0813">Transport</keyword>
<comment type="similarity">
    <text evidence="2 13">Belongs to the COPG family.</text>
</comment>
<dbReference type="EMBL" id="GL833126">
    <property type="protein sequence ID" value="EGB08875.1"/>
    <property type="molecule type" value="Genomic_DNA"/>
</dbReference>
<dbReference type="Gene3D" id="1.25.10.10">
    <property type="entry name" value="Leucine-rich Repeat Variant"/>
    <property type="match status" value="2"/>
</dbReference>
<feature type="domain" description="Coatomer gamma subunit appendage Ig-like subdomain" evidence="15">
    <location>
        <begin position="686"/>
        <end position="836"/>
    </location>
</feature>
<evidence type="ECO:0000256" key="12">
    <source>
        <dbReference type="ARBA" id="ARBA00025536"/>
    </source>
</evidence>
<dbReference type="InterPro" id="IPR011989">
    <property type="entry name" value="ARM-like"/>
</dbReference>
<dbReference type="InParanoid" id="F0Y6T5"/>
<dbReference type="InterPro" id="IPR002553">
    <property type="entry name" value="Clathrin/coatomer_adapt-like_N"/>
</dbReference>
<dbReference type="FunFam" id="3.30.310.10:FF:000011">
    <property type="entry name" value="Coatomer subunit gamma"/>
    <property type="match status" value="1"/>
</dbReference>
<organism evidence="18">
    <name type="scientific">Aureococcus anophagefferens</name>
    <name type="common">Harmful bloom alga</name>
    <dbReference type="NCBI Taxonomy" id="44056"/>
    <lineage>
        <taxon>Eukaryota</taxon>
        <taxon>Sar</taxon>
        <taxon>Stramenopiles</taxon>
        <taxon>Ochrophyta</taxon>
        <taxon>Pelagophyceae</taxon>
        <taxon>Pelagomonadales</taxon>
        <taxon>Pelagomonadaceae</taxon>
        <taxon>Aureococcus</taxon>
    </lineage>
</organism>
<evidence type="ECO:0000256" key="11">
    <source>
        <dbReference type="ARBA" id="ARBA00023329"/>
    </source>
</evidence>
<evidence type="ECO:0000256" key="13">
    <source>
        <dbReference type="PIRNR" id="PIRNR037093"/>
    </source>
</evidence>
<evidence type="ECO:0000256" key="5">
    <source>
        <dbReference type="ARBA" id="ARBA00022490"/>
    </source>
</evidence>
<dbReference type="InterPro" id="IPR013041">
    <property type="entry name" value="Clathrin_app_Ig-like_sf"/>
</dbReference>
<evidence type="ECO:0000256" key="7">
    <source>
        <dbReference type="ARBA" id="ARBA00022892"/>
    </source>
</evidence>
<dbReference type="InterPro" id="IPR013040">
    <property type="entry name" value="Coatomer_gsu_app_Ig-like_dom"/>
</dbReference>
<dbReference type="OMA" id="RTIVECM"/>
<keyword evidence="18" id="KW-1185">Reference proteome</keyword>
<evidence type="ECO:0000256" key="9">
    <source>
        <dbReference type="ARBA" id="ARBA00023034"/>
    </source>
</evidence>
<evidence type="ECO:0000256" key="4">
    <source>
        <dbReference type="ARBA" id="ARBA00022448"/>
    </source>
</evidence>
<dbReference type="Pfam" id="PF01602">
    <property type="entry name" value="Adaptin_N"/>
    <property type="match status" value="1"/>
</dbReference>
<dbReference type="InterPro" id="IPR009028">
    <property type="entry name" value="Coatomer/calthrin_app_sub_C"/>
</dbReference>
<dbReference type="SUPFAM" id="SSF55711">
    <property type="entry name" value="Subdomain of clathrin and coatomer appendage domain"/>
    <property type="match status" value="1"/>
</dbReference>
<evidence type="ECO:0000256" key="1">
    <source>
        <dbReference type="ARBA" id="ARBA00004255"/>
    </source>
</evidence>
<dbReference type="GO" id="GO:0000139">
    <property type="term" value="C:Golgi membrane"/>
    <property type="evidence" value="ECO:0007669"/>
    <property type="project" value="UniProtKB-SubCell"/>
</dbReference>
<dbReference type="FunFam" id="2.60.40.1480:FF:000001">
    <property type="entry name" value="Coatomer subunit gamma"/>
    <property type="match status" value="1"/>
</dbReference>
<evidence type="ECO:0000256" key="3">
    <source>
        <dbReference type="ARBA" id="ARBA00011775"/>
    </source>
</evidence>
<evidence type="ECO:0000313" key="18">
    <source>
        <dbReference type="Proteomes" id="UP000002729"/>
    </source>
</evidence>
<keyword evidence="8 13" id="KW-0653">Protein transport</keyword>
<feature type="domain" description="Clathrin/coatomer adaptor adaptin-like N-terminal" evidence="14">
    <location>
        <begin position="46"/>
        <end position="587"/>
    </location>
</feature>
<evidence type="ECO:0000259" key="15">
    <source>
        <dbReference type="Pfam" id="PF08752"/>
    </source>
</evidence>
<dbReference type="AlphaFoldDB" id="F0Y6T5"/>
<evidence type="ECO:0000259" key="16">
    <source>
        <dbReference type="Pfam" id="PF16381"/>
    </source>
</evidence>
<name>F0Y6T5_AURAN</name>
<dbReference type="GeneID" id="20221775"/>
<evidence type="ECO:0000259" key="14">
    <source>
        <dbReference type="Pfam" id="PF01602"/>
    </source>
</evidence>
<dbReference type="FunFam" id="1.25.10.10:FF:000382">
    <property type="entry name" value="Coatomer subunit gamma"/>
    <property type="match status" value="1"/>
</dbReference>
<feature type="domain" description="Coatomer subunit gamma C-terminal" evidence="16">
    <location>
        <begin position="838"/>
        <end position="953"/>
    </location>
</feature>
<comment type="subcellular location">
    <subcellularLocation>
        <location evidence="13">Cytoplasm</location>
    </subcellularLocation>
    <subcellularLocation>
        <location evidence="1 13">Golgi apparatus membrane</location>
        <topology evidence="1 13">Peripheral membrane protein</topology>
        <orientation evidence="1 13">Cytoplasmic side</orientation>
    </subcellularLocation>
    <subcellularLocation>
        <location evidence="13">Cytoplasmic vesicle</location>
        <location evidence="13">COPI-coated vesicle membrane</location>
        <topology evidence="13">Peripheral membrane protein</topology>
        <orientation evidence="13">Cytoplasmic side</orientation>
    </subcellularLocation>
</comment>
<dbReference type="GO" id="GO:0030126">
    <property type="term" value="C:COPI vesicle coat"/>
    <property type="evidence" value="ECO:0007669"/>
    <property type="project" value="InterPro"/>
</dbReference>
<proteinExistence type="inferred from homology"/>
<evidence type="ECO:0000256" key="2">
    <source>
        <dbReference type="ARBA" id="ARBA00010720"/>
    </source>
</evidence>
<dbReference type="GO" id="GO:0006891">
    <property type="term" value="P:intra-Golgi vesicle-mediated transport"/>
    <property type="evidence" value="ECO:0007669"/>
    <property type="project" value="TreeGrafter"/>
</dbReference>
<dbReference type="GO" id="GO:0006886">
    <property type="term" value="P:intracellular protein transport"/>
    <property type="evidence" value="ECO:0007669"/>
    <property type="project" value="InterPro"/>
</dbReference>
<keyword evidence="5 13" id="KW-0963">Cytoplasm</keyword>
<dbReference type="FunFam" id="1.25.10.10:FF:000071">
    <property type="entry name" value="Coatomer subunit gamma"/>
    <property type="match status" value="1"/>
</dbReference>